<evidence type="ECO:0000313" key="3">
    <source>
        <dbReference type="Proteomes" id="UP000056450"/>
    </source>
</evidence>
<evidence type="ECO:0000313" key="2">
    <source>
        <dbReference type="EMBL" id="KVA10664.1"/>
    </source>
</evidence>
<dbReference type="KEGG" id="blat:WK25_18370"/>
<feature type="chain" id="PRO_5043017409" description="Lipoprotein" evidence="1">
    <location>
        <begin position="23"/>
        <end position="157"/>
    </location>
</feature>
<comment type="caution">
    <text evidence="2">The sequence shown here is derived from an EMBL/GenBank/DDBJ whole genome shotgun (WGS) entry which is preliminary data.</text>
</comment>
<dbReference type="EMBL" id="LOTQ01000009">
    <property type="protein sequence ID" value="KVA10664.1"/>
    <property type="molecule type" value="Genomic_DNA"/>
</dbReference>
<sequence>MCGLFRFGMGLVCVGCSMSVLAQTYDDSTDDGATCRAVVMQAEIDGAEQQVVGRACRQSDGTWRMVQAADGSIVWYPDTAYPYTDPWYWGPAVFVGTGGRFVFIDRFHRRHHFDHFGHHPGHFEGGVRGRIGVPMGAGFHREPAFTGAHGFGGMRRH</sequence>
<evidence type="ECO:0008006" key="4">
    <source>
        <dbReference type="Google" id="ProtNLM"/>
    </source>
</evidence>
<keyword evidence="1" id="KW-0732">Signal</keyword>
<dbReference type="Proteomes" id="UP000056450">
    <property type="component" value="Unassembled WGS sequence"/>
</dbReference>
<evidence type="ECO:0000256" key="1">
    <source>
        <dbReference type="SAM" id="SignalP"/>
    </source>
</evidence>
<accession>A0AAP1CBM9</accession>
<proteinExistence type="predicted"/>
<reference evidence="2 3" key="1">
    <citation type="submission" date="2015-11" db="EMBL/GenBank/DDBJ databases">
        <title>Expanding the genomic diversity of Burkholderia species for the development of highly accurate diagnostics.</title>
        <authorList>
            <person name="Sahl J."/>
            <person name="Keim P."/>
            <person name="Wagner D."/>
        </authorList>
    </citation>
    <scope>NUCLEOTIDE SEQUENCE [LARGE SCALE GENOMIC DNA]</scope>
    <source>
        <strain evidence="2 3">RF32-BP12</strain>
    </source>
</reference>
<name>A0AAP1CBM9_9BURK</name>
<dbReference type="AlphaFoldDB" id="A0AAP1CBM9"/>
<protein>
    <recommendedName>
        <fullName evidence="4">Lipoprotein</fullName>
    </recommendedName>
</protein>
<organism evidence="2 3">
    <name type="scientific">Burkholderia latens</name>
    <dbReference type="NCBI Taxonomy" id="488446"/>
    <lineage>
        <taxon>Bacteria</taxon>
        <taxon>Pseudomonadati</taxon>
        <taxon>Pseudomonadota</taxon>
        <taxon>Betaproteobacteria</taxon>
        <taxon>Burkholderiales</taxon>
        <taxon>Burkholderiaceae</taxon>
        <taxon>Burkholderia</taxon>
        <taxon>Burkholderia cepacia complex</taxon>
    </lineage>
</organism>
<gene>
    <name evidence="2" type="ORF">WI41_10815</name>
</gene>
<feature type="signal peptide" evidence="1">
    <location>
        <begin position="1"/>
        <end position="22"/>
    </location>
</feature>
<dbReference type="RefSeq" id="WP_038571497.1">
    <property type="nucleotide sequence ID" value="NZ_CP013437.1"/>
</dbReference>